<dbReference type="Pfam" id="PF15575">
    <property type="entry name" value="Imm49"/>
    <property type="match status" value="1"/>
</dbReference>
<keyword evidence="2" id="KW-1185">Reference proteome</keyword>
<name>A0A848LIY0_9BACT</name>
<protein>
    <submittedName>
        <fullName evidence="1">Immunity 49 family protein</fullName>
    </submittedName>
</protein>
<gene>
    <name evidence="1" type="ORF">HG543_22890</name>
</gene>
<sequence length="267" mass="30398">MEFDLAALREEAADSLDILFDDAFPEVLAEGTVEELVGLVREACVHFHTQGVTTLLLDGSPQYLFYHLGCAAENWRRLLLHLRTREAALPPASDNIPLLGAVAASYWDLARDLCRVSASQRGEDEYEDEFAWAHLLQEFIALPDGGTFSQDLLRQHERVLAESQADRLEVFRALLAGDRSRFLTALERVLHQHEEETEAQAVRLGTSPDQFVAYRFIWFEGLALLRLAERRGMRIDEPLRYCPPLARIPMKMEYDGDWALPFKDDPA</sequence>
<dbReference type="AlphaFoldDB" id="A0A848LIY0"/>
<reference evidence="1 2" key="1">
    <citation type="submission" date="2020-04" db="EMBL/GenBank/DDBJ databases">
        <title>Draft genome of Pyxidicoccus fallax type strain.</title>
        <authorList>
            <person name="Whitworth D.E."/>
        </authorList>
    </citation>
    <scope>NUCLEOTIDE SEQUENCE [LARGE SCALE GENOMIC DNA]</scope>
    <source>
        <strain evidence="1 2">DSM 14698</strain>
    </source>
</reference>
<proteinExistence type="predicted"/>
<accession>A0A848LIY0</accession>
<evidence type="ECO:0000313" key="2">
    <source>
        <dbReference type="Proteomes" id="UP000518300"/>
    </source>
</evidence>
<evidence type="ECO:0000313" key="1">
    <source>
        <dbReference type="EMBL" id="NMO17679.1"/>
    </source>
</evidence>
<dbReference type="RefSeq" id="WP_169346959.1">
    <property type="nucleotide sequence ID" value="NZ_JABBJJ010000106.1"/>
</dbReference>
<organism evidence="1 2">
    <name type="scientific">Pyxidicoccus fallax</name>
    <dbReference type="NCBI Taxonomy" id="394095"/>
    <lineage>
        <taxon>Bacteria</taxon>
        <taxon>Pseudomonadati</taxon>
        <taxon>Myxococcota</taxon>
        <taxon>Myxococcia</taxon>
        <taxon>Myxococcales</taxon>
        <taxon>Cystobacterineae</taxon>
        <taxon>Myxococcaceae</taxon>
        <taxon>Pyxidicoccus</taxon>
    </lineage>
</organism>
<comment type="caution">
    <text evidence="1">The sequence shown here is derived from an EMBL/GenBank/DDBJ whole genome shotgun (WGS) entry which is preliminary data.</text>
</comment>
<dbReference type="Proteomes" id="UP000518300">
    <property type="component" value="Unassembled WGS sequence"/>
</dbReference>
<dbReference type="EMBL" id="JABBJJ010000106">
    <property type="protein sequence ID" value="NMO17679.1"/>
    <property type="molecule type" value="Genomic_DNA"/>
</dbReference>
<dbReference type="InterPro" id="IPR029074">
    <property type="entry name" value="Imm49"/>
</dbReference>